<evidence type="ECO:0000256" key="3">
    <source>
        <dbReference type="ARBA" id="ARBA00022679"/>
    </source>
</evidence>
<name>A0A1R4HY77_9GAMM</name>
<feature type="domain" description="Aminotransferase class I/classII large" evidence="5">
    <location>
        <begin position="22"/>
        <end position="341"/>
    </location>
</feature>
<evidence type="ECO:0000313" key="8">
    <source>
        <dbReference type="Proteomes" id="UP000196331"/>
    </source>
</evidence>
<evidence type="ECO:0000259" key="5">
    <source>
        <dbReference type="Pfam" id="PF00155"/>
    </source>
</evidence>
<dbReference type="EC" id="2.6.1.9" evidence="7"/>
<evidence type="ECO:0000256" key="2">
    <source>
        <dbReference type="ARBA" id="ARBA00022576"/>
    </source>
</evidence>
<evidence type="ECO:0000313" key="7">
    <source>
        <dbReference type="EMBL" id="SJN12426.1"/>
    </source>
</evidence>
<dbReference type="Proteomes" id="UP000196331">
    <property type="component" value="Unassembled WGS sequence"/>
</dbReference>
<dbReference type="InterPro" id="IPR015424">
    <property type="entry name" value="PyrdxlP-dep_Trfase"/>
</dbReference>
<keyword evidence="3 7" id="KW-0808">Transferase</keyword>
<dbReference type="OrthoDB" id="9809616at2"/>
<dbReference type="InterPro" id="IPR015422">
    <property type="entry name" value="PyrdxlP-dep_Trfase_small"/>
</dbReference>
<keyword evidence="4" id="KW-0663">Pyridoxal phosphate</keyword>
<dbReference type="AlphaFoldDB" id="A0A1R4HY77"/>
<dbReference type="CDD" id="cd00609">
    <property type="entry name" value="AAT_like"/>
    <property type="match status" value="1"/>
</dbReference>
<keyword evidence="2 7" id="KW-0032">Aminotransferase</keyword>
<dbReference type="PANTHER" id="PTHR43643">
    <property type="entry name" value="HISTIDINOL-PHOSPHATE AMINOTRANSFERASE 2"/>
    <property type="match status" value="1"/>
</dbReference>
<dbReference type="Pfam" id="PF00155">
    <property type="entry name" value="Aminotran_1_2"/>
    <property type="match status" value="1"/>
</dbReference>
<sequence length="351" mass="38408">MQSPYCRQESSGNFMRASQAPISLNLNESPYGVPTAALEAARNAVRISSRYQFELVEQLRQDLADRHQIPNEWISLYPGSNRALHYATLAFTNAQKPLVVGAPGFPVCEQAARLHERPVCQIPLLADGEHNVSAMLEAGAGGLIYVANPNNPTGSVTPHDALLRLIHGAANLTQQAVVLVDEAYVEFSDEPSMIAALREHPNLVVTRTFSKIYGLAGLRIGYAVAQPELLNRIHTQPAHDVPAPAAAAALACLADEAECTRRKHATKKERQAFTDWLGGYGLRHSNSHSNCLLIDCQRPVATIIEELAQLGVKVGRSWPGLDKWVRITLGTTDEMHILRQALAQVLNLERS</sequence>
<comment type="similarity">
    <text evidence="1">Belongs to the class-II pyridoxal-phosphate-dependent aminotransferase family. Histidinol-phosphate aminotransferase subfamily.</text>
</comment>
<dbReference type="EMBL" id="FUKM01000033">
    <property type="protein sequence ID" value="SJN12426.1"/>
    <property type="molecule type" value="Genomic_DNA"/>
</dbReference>
<dbReference type="Gene3D" id="3.90.1150.10">
    <property type="entry name" value="Aspartate Aminotransferase, domain 1"/>
    <property type="match status" value="1"/>
</dbReference>
<dbReference type="RefSeq" id="WP_087107913.1">
    <property type="nucleotide sequence ID" value="NZ_FUKM01000033.1"/>
</dbReference>
<keyword evidence="9" id="KW-1185">Reference proteome</keyword>
<dbReference type="PANTHER" id="PTHR43643:SF3">
    <property type="entry name" value="HISTIDINOL-PHOSPHATE AMINOTRANSFERASE"/>
    <property type="match status" value="1"/>
</dbReference>
<evidence type="ECO:0000256" key="4">
    <source>
        <dbReference type="ARBA" id="ARBA00022898"/>
    </source>
</evidence>
<evidence type="ECO:0000313" key="9">
    <source>
        <dbReference type="Proteomes" id="UP000754821"/>
    </source>
</evidence>
<dbReference type="InterPro" id="IPR050106">
    <property type="entry name" value="HistidinolP_aminotransfase"/>
</dbReference>
<proteinExistence type="inferred from homology"/>
<evidence type="ECO:0000256" key="1">
    <source>
        <dbReference type="ARBA" id="ARBA00007970"/>
    </source>
</evidence>
<reference evidence="6 9" key="2">
    <citation type="submission" date="2020-07" db="EMBL/GenBank/DDBJ databases">
        <title>Halophilic bacteria isolated from french cheeses.</title>
        <authorList>
            <person name="Kothe C.I."/>
            <person name="Farah-Kraiem B."/>
            <person name="Renault P."/>
            <person name="Dridi B."/>
        </authorList>
    </citation>
    <scope>NUCLEOTIDE SEQUENCE [LARGE SCALE GENOMIC DNA]</scope>
    <source>
        <strain evidence="6 9">FME16</strain>
    </source>
</reference>
<dbReference type="InterPro" id="IPR004839">
    <property type="entry name" value="Aminotransferase_I/II_large"/>
</dbReference>
<dbReference type="GO" id="GO:0004400">
    <property type="term" value="F:histidinol-phosphate transaminase activity"/>
    <property type="evidence" value="ECO:0007669"/>
    <property type="project" value="UniProtKB-EC"/>
</dbReference>
<evidence type="ECO:0000313" key="6">
    <source>
        <dbReference type="EMBL" id="MBE0402393.1"/>
    </source>
</evidence>
<gene>
    <name evidence="7" type="ORF">CZ787_08030</name>
    <name evidence="6" type="ORF">EI163_02270</name>
</gene>
<reference evidence="7 8" key="1">
    <citation type="submission" date="2017-02" db="EMBL/GenBank/DDBJ databases">
        <authorList>
            <person name="Dridi B."/>
        </authorList>
    </citation>
    <scope>NUCLEOTIDE SEQUENCE [LARGE SCALE GENOMIC DNA]</scope>
    <source>
        <strain evidence="7 8">JB380</strain>
    </source>
</reference>
<dbReference type="EMBL" id="RRZC01000002">
    <property type="protein sequence ID" value="MBE0402393.1"/>
    <property type="molecule type" value="Genomic_DNA"/>
</dbReference>
<protein>
    <submittedName>
        <fullName evidence="6">Aminotransferase class I/II-fold pyridoxal phosphate-dependent enzyme</fullName>
    </submittedName>
    <submittedName>
        <fullName evidence="7">Histidinol-phosphate aminotransferase</fullName>
        <ecNumber evidence="7">2.6.1.9</ecNumber>
    </submittedName>
</protein>
<accession>A0A1R4HY77</accession>
<comment type="caution">
    <text evidence="7">The sequence shown here is derived from an EMBL/GenBank/DDBJ whole genome shotgun (WGS) entry which is preliminary data.</text>
</comment>
<dbReference type="SUPFAM" id="SSF53383">
    <property type="entry name" value="PLP-dependent transferases"/>
    <property type="match status" value="1"/>
</dbReference>
<organism evidence="7 8">
    <name type="scientific">Halomonas citrativorans</name>
    <dbReference type="NCBI Taxonomy" id="2742612"/>
    <lineage>
        <taxon>Bacteria</taxon>
        <taxon>Pseudomonadati</taxon>
        <taxon>Pseudomonadota</taxon>
        <taxon>Gammaproteobacteria</taxon>
        <taxon>Oceanospirillales</taxon>
        <taxon>Halomonadaceae</taxon>
        <taxon>Halomonas</taxon>
    </lineage>
</organism>
<dbReference type="Proteomes" id="UP000754821">
    <property type="component" value="Unassembled WGS sequence"/>
</dbReference>
<dbReference type="InterPro" id="IPR015421">
    <property type="entry name" value="PyrdxlP-dep_Trfase_major"/>
</dbReference>
<dbReference type="GO" id="GO:0030170">
    <property type="term" value="F:pyridoxal phosphate binding"/>
    <property type="evidence" value="ECO:0007669"/>
    <property type="project" value="InterPro"/>
</dbReference>
<dbReference type="Gene3D" id="3.40.640.10">
    <property type="entry name" value="Type I PLP-dependent aspartate aminotransferase-like (Major domain)"/>
    <property type="match status" value="1"/>
</dbReference>